<gene>
    <name evidence="1" type="ORF">RCL2_000820200</name>
</gene>
<dbReference type="OrthoDB" id="3205772at2759"/>
<keyword evidence="1" id="KW-0418">Kinase</keyword>
<dbReference type="Proteomes" id="UP000615446">
    <property type="component" value="Unassembled WGS sequence"/>
</dbReference>
<sequence length="71" mass="8364">MVKHITDLGLKTDICKGKDLETPECYRELMKRCWNPDPSKRPSAIELYKTFGLWCFGKGYDQFKKADQFDK</sequence>
<comment type="caution">
    <text evidence="1">The sequence shown here is derived from an EMBL/GenBank/DDBJ whole genome shotgun (WGS) entry which is preliminary data.</text>
</comment>
<dbReference type="GO" id="GO:0016301">
    <property type="term" value="F:kinase activity"/>
    <property type="evidence" value="ECO:0007669"/>
    <property type="project" value="UniProtKB-KW"/>
</dbReference>
<dbReference type="AlphaFoldDB" id="A0A8H3L8N5"/>
<dbReference type="SUPFAM" id="SSF56112">
    <property type="entry name" value="Protein kinase-like (PK-like)"/>
    <property type="match status" value="1"/>
</dbReference>
<proteinExistence type="predicted"/>
<protein>
    <submittedName>
        <fullName evidence="1">Kinase-like domain-containing protein</fullName>
    </submittedName>
</protein>
<keyword evidence="1" id="KW-0808">Transferase</keyword>
<accession>A0A8H3L8N5</accession>
<dbReference type="EMBL" id="BLAL01000053">
    <property type="protein sequence ID" value="GES80942.1"/>
    <property type="molecule type" value="Genomic_DNA"/>
</dbReference>
<reference evidence="1" key="1">
    <citation type="submission" date="2019-10" db="EMBL/GenBank/DDBJ databases">
        <title>Conservation and host-specific expression of non-tandemly repeated heterogenous ribosome RNA gene in arbuscular mycorrhizal fungi.</title>
        <authorList>
            <person name="Maeda T."/>
            <person name="Kobayashi Y."/>
            <person name="Nakagawa T."/>
            <person name="Ezawa T."/>
            <person name="Yamaguchi K."/>
            <person name="Bino T."/>
            <person name="Nishimoto Y."/>
            <person name="Shigenobu S."/>
            <person name="Kawaguchi M."/>
        </authorList>
    </citation>
    <scope>NUCLEOTIDE SEQUENCE</scope>
    <source>
        <strain evidence="1">HR1</strain>
    </source>
</reference>
<dbReference type="InterPro" id="IPR011009">
    <property type="entry name" value="Kinase-like_dom_sf"/>
</dbReference>
<dbReference type="Gene3D" id="1.10.510.10">
    <property type="entry name" value="Transferase(Phosphotransferase) domain 1"/>
    <property type="match status" value="1"/>
</dbReference>
<name>A0A8H3L8N5_9GLOM</name>
<evidence type="ECO:0000313" key="2">
    <source>
        <dbReference type="Proteomes" id="UP000615446"/>
    </source>
</evidence>
<organism evidence="1 2">
    <name type="scientific">Rhizophagus clarus</name>
    <dbReference type="NCBI Taxonomy" id="94130"/>
    <lineage>
        <taxon>Eukaryota</taxon>
        <taxon>Fungi</taxon>
        <taxon>Fungi incertae sedis</taxon>
        <taxon>Mucoromycota</taxon>
        <taxon>Glomeromycotina</taxon>
        <taxon>Glomeromycetes</taxon>
        <taxon>Glomerales</taxon>
        <taxon>Glomeraceae</taxon>
        <taxon>Rhizophagus</taxon>
    </lineage>
</organism>
<evidence type="ECO:0000313" key="1">
    <source>
        <dbReference type="EMBL" id="GES80942.1"/>
    </source>
</evidence>